<keyword evidence="6 8" id="KW-0408">Iron</keyword>
<dbReference type="EMBL" id="MU004231">
    <property type="protein sequence ID" value="KAF2673138.1"/>
    <property type="molecule type" value="Genomic_DNA"/>
</dbReference>
<protein>
    <submittedName>
        <fullName evidence="9">Putative cytochrome P450</fullName>
    </submittedName>
</protein>
<keyword evidence="4 8" id="KW-0479">Metal-binding</keyword>
<evidence type="ECO:0000313" key="10">
    <source>
        <dbReference type="Proteomes" id="UP000799302"/>
    </source>
</evidence>
<dbReference type="GO" id="GO:0016705">
    <property type="term" value="F:oxidoreductase activity, acting on paired donors, with incorporation or reduction of molecular oxygen"/>
    <property type="evidence" value="ECO:0007669"/>
    <property type="project" value="InterPro"/>
</dbReference>
<dbReference type="GO" id="GO:0005506">
    <property type="term" value="F:iron ion binding"/>
    <property type="evidence" value="ECO:0007669"/>
    <property type="project" value="InterPro"/>
</dbReference>
<evidence type="ECO:0000256" key="2">
    <source>
        <dbReference type="ARBA" id="ARBA00010617"/>
    </source>
</evidence>
<comment type="cofactor">
    <cofactor evidence="1 8">
        <name>heme</name>
        <dbReference type="ChEBI" id="CHEBI:30413"/>
    </cofactor>
</comment>
<evidence type="ECO:0000256" key="4">
    <source>
        <dbReference type="ARBA" id="ARBA00022723"/>
    </source>
</evidence>
<dbReference type="InterPro" id="IPR001128">
    <property type="entry name" value="Cyt_P450"/>
</dbReference>
<dbReference type="PANTHER" id="PTHR24287">
    <property type="entry name" value="P450, PUTATIVE (EUROFUNG)-RELATED"/>
    <property type="match status" value="1"/>
</dbReference>
<dbReference type="Pfam" id="PF00067">
    <property type="entry name" value="p450"/>
    <property type="match status" value="1"/>
</dbReference>
<evidence type="ECO:0000256" key="1">
    <source>
        <dbReference type="ARBA" id="ARBA00001971"/>
    </source>
</evidence>
<comment type="similarity">
    <text evidence="2">Belongs to the cytochrome P450 family.</text>
</comment>
<dbReference type="InterPro" id="IPR036396">
    <property type="entry name" value="Cyt_P450_sf"/>
</dbReference>
<feature type="binding site" description="axial binding residue" evidence="8">
    <location>
        <position position="399"/>
    </location>
    <ligand>
        <name>heme</name>
        <dbReference type="ChEBI" id="CHEBI:30413"/>
    </ligand>
    <ligandPart>
        <name>Fe</name>
        <dbReference type="ChEBI" id="CHEBI:18248"/>
    </ligandPart>
</feature>
<dbReference type="AlphaFoldDB" id="A0A6A6UPX0"/>
<dbReference type="InterPro" id="IPR002401">
    <property type="entry name" value="Cyt_P450_E_grp-I"/>
</dbReference>
<keyword evidence="5" id="KW-0560">Oxidoreductase</keyword>
<evidence type="ECO:0000256" key="6">
    <source>
        <dbReference type="ARBA" id="ARBA00023004"/>
    </source>
</evidence>
<dbReference type="PANTHER" id="PTHR24287:SF1">
    <property type="entry name" value="P450, PUTATIVE (EUROFUNG)-RELATED"/>
    <property type="match status" value="1"/>
</dbReference>
<dbReference type="OrthoDB" id="1470350at2759"/>
<dbReference type="PRINTS" id="PR00463">
    <property type="entry name" value="EP450I"/>
</dbReference>
<dbReference type="GO" id="GO:0004497">
    <property type="term" value="F:monooxygenase activity"/>
    <property type="evidence" value="ECO:0007669"/>
    <property type="project" value="UniProtKB-KW"/>
</dbReference>
<keyword evidence="7" id="KW-0503">Monooxygenase</keyword>
<gene>
    <name evidence="9" type="ORF">BT63DRAFT_431460</name>
</gene>
<reference evidence="9" key="1">
    <citation type="journal article" date="2020" name="Stud. Mycol.">
        <title>101 Dothideomycetes genomes: a test case for predicting lifestyles and emergence of pathogens.</title>
        <authorList>
            <person name="Haridas S."/>
            <person name="Albert R."/>
            <person name="Binder M."/>
            <person name="Bloem J."/>
            <person name="Labutti K."/>
            <person name="Salamov A."/>
            <person name="Andreopoulos B."/>
            <person name="Baker S."/>
            <person name="Barry K."/>
            <person name="Bills G."/>
            <person name="Bluhm B."/>
            <person name="Cannon C."/>
            <person name="Castanera R."/>
            <person name="Culley D."/>
            <person name="Daum C."/>
            <person name="Ezra D."/>
            <person name="Gonzalez J."/>
            <person name="Henrissat B."/>
            <person name="Kuo A."/>
            <person name="Liang C."/>
            <person name="Lipzen A."/>
            <person name="Lutzoni F."/>
            <person name="Magnuson J."/>
            <person name="Mondo S."/>
            <person name="Nolan M."/>
            <person name="Ohm R."/>
            <person name="Pangilinan J."/>
            <person name="Park H.-J."/>
            <person name="Ramirez L."/>
            <person name="Alfaro M."/>
            <person name="Sun H."/>
            <person name="Tritt A."/>
            <person name="Yoshinaga Y."/>
            <person name="Zwiers L.-H."/>
            <person name="Turgeon B."/>
            <person name="Goodwin S."/>
            <person name="Spatafora J."/>
            <person name="Crous P."/>
            <person name="Grigoriev I."/>
        </authorList>
    </citation>
    <scope>NUCLEOTIDE SEQUENCE</scope>
    <source>
        <strain evidence="9">CBS 115976</strain>
    </source>
</reference>
<dbReference type="SUPFAM" id="SSF48264">
    <property type="entry name" value="Cytochrome P450"/>
    <property type="match status" value="1"/>
</dbReference>
<dbReference type="InterPro" id="IPR047146">
    <property type="entry name" value="Cyt_P450_E_CYP52_fungi"/>
</dbReference>
<evidence type="ECO:0000256" key="5">
    <source>
        <dbReference type="ARBA" id="ARBA00023002"/>
    </source>
</evidence>
<name>A0A6A6UPX0_9PEZI</name>
<keyword evidence="3 8" id="KW-0349">Heme</keyword>
<evidence type="ECO:0000313" key="9">
    <source>
        <dbReference type="EMBL" id="KAF2673138.1"/>
    </source>
</evidence>
<dbReference type="Proteomes" id="UP000799302">
    <property type="component" value="Unassembled WGS sequence"/>
</dbReference>
<proteinExistence type="inferred from homology"/>
<keyword evidence="10" id="KW-1185">Reference proteome</keyword>
<accession>A0A6A6UPX0</accession>
<evidence type="ECO:0000256" key="3">
    <source>
        <dbReference type="ARBA" id="ARBA00022617"/>
    </source>
</evidence>
<evidence type="ECO:0000256" key="8">
    <source>
        <dbReference type="PIRSR" id="PIRSR602401-1"/>
    </source>
</evidence>
<dbReference type="Gene3D" id="1.10.630.10">
    <property type="entry name" value="Cytochrome P450"/>
    <property type="match status" value="1"/>
</dbReference>
<dbReference type="GO" id="GO:0020037">
    <property type="term" value="F:heme binding"/>
    <property type="evidence" value="ECO:0007669"/>
    <property type="project" value="InterPro"/>
</dbReference>
<dbReference type="PRINTS" id="PR00385">
    <property type="entry name" value="P450"/>
</dbReference>
<sequence>MSKYNKNGLTHGLASFWTGRIRGIATLEPENFQAVLATKFNEWERPLFRAKAISPLLGPGILTLDGPKWSHSRKLIKSKFTRQRIEANIANNETHLQNLFLALPPTDSSGWTNAEDIYSTLSRFAMDTSTDFLYGVSAGTQACHLVREGKLHATPATISMDGFEQAFKATQGHIAVRMRLGTSYWWHDGPSYRFAVNKLVAIMNTYLRGAIEVAKENLVLNEGEPGNVLEGFVAEERDFEWIANQARHLIIAGFETTTSLLGFSIGLMAEHPAIFEKLRAVVVETFGTETAPKEEITFESLKNCKYLQYFINETLRLFPGGANIQRVAAQNTVLPRGGGPDGDQPIAVPKGATVNISIYVAHRRKDVWGDDAHEFRPERWEGRKKGYDFIPFIAGPQICIGQQYSITQAAFVIVRMLMRYDKIERPEGVNNLKLGWQTVLAPGDGTTIRLHRA</sequence>
<organism evidence="9 10">
    <name type="scientific">Microthyrium microscopicum</name>
    <dbReference type="NCBI Taxonomy" id="703497"/>
    <lineage>
        <taxon>Eukaryota</taxon>
        <taxon>Fungi</taxon>
        <taxon>Dikarya</taxon>
        <taxon>Ascomycota</taxon>
        <taxon>Pezizomycotina</taxon>
        <taxon>Dothideomycetes</taxon>
        <taxon>Dothideomycetes incertae sedis</taxon>
        <taxon>Microthyriales</taxon>
        <taxon>Microthyriaceae</taxon>
        <taxon>Microthyrium</taxon>
    </lineage>
</organism>
<evidence type="ECO:0000256" key="7">
    <source>
        <dbReference type="ARBA" id="ARBA00023033"/>
    </source>
</evidence>